<dbReference type="Gene3D" id="3.40.190.10">
    <property type="entry name" value="Periplasmic binding protein-like II"/>
    <property type="match status" value="2"/>
</dbReference>
<keyword evidence="6" id="KW-0812">Transmembrane</keyword>
<dbReference type="EMBL" id="ACJX03000001">
    <property type="protein sequence ID" value="KRT34743.1"/>
    <property type="molecule type" value="Genomic_DNA"/>
</dbReference>
<dbReference type="Pfam" id="PF12974">
    <property type="entry name" value="Phosphonate-bd"/>
    <property type="match status" value="1"/>
</dbReference>
<comment type="caution">
    <text evidence="8">The sequence shown here is derived from an EMBL/GenBank/DDBJ whole genome shotgun (WGS) entry which is preliminary data.</text>
</comment>
<dbReference type="Gene3D" id="1.10.287.950">
    <property type="entry name" value="Methyl-accepting chemotaxis protein"/>
    <property type="match status" value="1"/>
</dbReference>
<keyword evidence="9" id="KW-1185">Reference proteome</keyword>
<proteinExistence type="inferred from homology"/>
<keyword evidence="6" id="KW-0472">Membrane</keyword>
<dbReference type="OrthoDB" id="9781943at2"/>
<accession>A0A0T5X8J6</accession>
<protein>
    <submittedName>
        <fullName evidence="8">Phosphate/phosphite/phosphonate ABC transporter, periplasmic binding protein</fullName>
    </submittedName>
</protein>
<keyword evidence="6" id="KW-1133">Transmembrane helix</keyword>
<dbReference type="SUPFAM" id="SSF53850">
    <property type="entry name" value="Periplasmic binding protein-like II"/>
    <property type="match status" value="1"/>
</dbReference>
<dbReference type="STRING" id="592015.HMPREF1705_03987"/>
<dbReference type="NCBIfam" id="TIGR01098">
    <property type="entry name" value="3A0109s03R"/>
    <property type="match status" value="1"/>
</dbReference>
<dbReference type="SUPFAM" id="SSF58104">
    <property type="entry name" value="Methyl-accepting chemotaxis protein (MCP) signaling domain"/>
    <property type="match status" value="1"/>
</dbReference>
<dbReference type="PANTHER" id="PTHR32089:SF112">
    <property type="entry name" value="LYSOZYME-LIKE PROTEIN-RELATED"/>
    <property type="match status" value="1"/>
</dbReference>
<evidence type="ECO:0000256" key="5">
    <source>
        <dbReference type="SAM" id="MobiDB-lite"/>
    </source>
</evidence>
<dbReference type="eggNOG" id="COG0840">
    <property type="taxonomic scope" value="Bacteria"/>
</dbReference>
<evidence type="ECO:0000256" key="3">
    <source>
        <dbReference type="ARBA" id="ARBA00023224"/>
    </source>
</evidence>
<dbReference type="InterPro" id="IPR004089">
    <property type="entry name" value="MCPsignal_dom"/>
</dbReference>
<dbReference type="GO" id="GO:0007165">
    <property type="term" value="P:signal transduction"/>
    <property type="evidence" value="ECO:0007669"/>
    <property type="project" value="UniProtKB-KW"/>
</dbReference>
<dbReference type="SMART" id="SM00283">
    <property type="entry name" value="MA"/>
    <property type="match status" value="1"/>
</dbReference>
<evidence type="ECO:0000259" key="7">
    <source>
        <dbReference type="PROSITE" id="PS50111"/>
    </source>
</evidence>
<dbReference type="Pfam" id="PF00015">
    <property type="entry name" value="MCPsignal"/>
    <property type="match status" value="1"/>
</dbReference>
<reference evidence="9" key="1">
    <citation type="submission" date="2012-09" db="EMBL/GenBank/DDBJ databases">
        <authorList>
            <person name="Weinstock G."/>
            <person name="Sodergren E."/>
            <person name="Clifton S."/>
            <person name="Fulton L."/>
            <person name="Fulton B."/>
            <person name="Courtney L."/>
            <person name="Fronick C."/>
            <person name="Harrison M."/>
            <person name="Strong C."/>
            <person name="Farmer C."/>
            <person name="Delehaunty K."/>
            <person name="Markovic C."/>
            <person name="Hall O."/>
            <person name="Minx P."/>
            <person name="Tomlinson C."/>
            <person name="Mitreva M."/>
            <person name="Nelson J."/>
            <person name="Hou S."/>
            <person name="Wollam A."/>
            <person name="Pepin K.H."/>
            <person name="Johnson M."/>
            <person name="Bhonagiri V."/>
            <person name="Nash W.E."/>
            <person name="Suruliraj S."/>
            <person name="Warren W."/>
            <person name="Chinwalla A."/>
            <person name="Mardis E.R."/>
            <person name="Wilson R.K."/>
        </authorList>
    </citation>
    <scope>NUCLEOTIDE SEQUENCE [LARGE SCALE GENOMIC DNA]</scope>
    <source>
        <strain evidence="9">OS1</strain>
    </source>
</reference>
<evidence type="ECO:0000256" key="4">
    <source>
        <dbReference type="PROSITE-ProRule" id="PRU00284"/>
    </source>
</evidence>
<dbReference type="InterPro" id="IPR005770">
    <property type="entry name" value="PhnD"/>
</dbReference>
<dbReference type="PANTHER" id="PTHR32089">
    <property type="entry name" value="METHYL-ACCEPTING CHEMOTAXIS PROTEIN MCPB"/>
    <property type="match status" value="1"/>
</dbReference>
<comment type="similarity">
    <text evidence="1">Belongs to the phosphate/phosphite/phosphonate binding protein family.</text>
</comment>
<dbReference type="GO" id="GO:0043190">
    <property type="term" value="C:ATP-binding cassette (ABC) transporter complex"/>
    <property type="evidence" value="ECO:0007669"/>
    <property type="project" value="InterPro"/>
</dbReference>
<feature type="domain" description="Methyl-accepting transducer" evidence="7">
    <location>
        <begin position="167"/>
        <end position="403"/>
    </location>
</feature>
<evidence type="ECO:0000313" key="8">
    <source>
        <dbReference type="EMBL" id="KRT34743.1"/>
    </source>
</evidence>
<evidence type="ECO:0000256" key="2">
    <source>
        <dbReference type="ARBA" id="ARBA00022729"/>
    </source>
</evidence>
<evidence type="ECO:0000256" key="6">
    <source>
        <dbReference type="SAM" id="Phobius"/>
    </source>
</evidence>
<feature type="transmembrane region" description="Helical" evidence="6">
    <location>
        <begin position="90"/>
        <end position="107"/>
    </location>
</feature>
<feature type="compositionally biased region" description="Polar residues" evidence="5">
    <location>
        <begin position="127"/>
        <end position="140"/>
    </location>
</feature>
<evidence type="ECO:0000256" key="1">
    <source>
        <dbReference type="ARBA" id="ARBA00007162"/>
    </source>
</evidence>
<dbReference type="Proteomes" id="UP000005273">
    <property type="component" value="Unassembled WGS sequence"/>
</dbReference>
<dbReference type="PROSITE" id="PS50111">
    <property type="entry name" value="CHEMOTAXIS_TRANSDUC_2"/>
    <property type="match status" value="1"/>
</dbReference>
<evidence type="ECO:0000313" key="9">
    <source>
        <dbReference type="Proteomes" id="UP000005273"/>
    </source>
</evidence>
<keyword evidence="2" id="KW-0732">Signal</keyword>
<dbReference type="GO" id="GO:0055085">
    <property type="term" value="P:transmembrane transport"/>
    <property type="evidence" value="ECO:0007669"/>
    <property type="project" value="InterPro"/>
</dbReference>
<sequence>MTSFLRILQLMSQNAFQRITRGWIIGKKNFILVTENREQPQVPVDNQQATKFFIVEVKWLMTFGKLWLESVIGVAVLELVLLFLPFSKVIATITTIAGTAVILFLLFKFHSKKDTPLSTDKPMLPATTRQSSRATDQQKSSLDEKVHDNLFSVTETMGFDTQQVSWLSKDTIKTFEQISKIFAEIEEGSHQNAASTQEITASINELSNISAKMRNDILGIENNASEATNMLQHNKDSLESLSPLLNELITSIKSASDDNLKLEESSKKIYKIVEYINSIAKQTNLLALNASIEAARAGSAGKGFSVVSLEIKKLADETKESISEITPIISEISNRVSASNKAMEYCINKLKDVETASASSIEIISKIEHSVNMIKKALTDLTDMSSTQMNVVSEIETASNAIAKSVEETYNTVVKLSKDIEIQKEKNVQLAQFSDKLSDTALNLQTIMTKLKTNKEIIFGVNPFTSPDNIRQMYVPILERLCNNLGYKVRTIIVKDYDALIEAMAKNIIDIGWFSPFAYVTARKKIGIKPIATPMVNGKASYKGYIIAKASGDIKSLEDLKGKHFGYVDPKSASGYLYARHILKSHGLDPDKLFGKVSFMGTHDTVIKAVLNGEIDAGATFNEAIDLAKSRGLNINALRIIAETEDIPKDALACNPNMSEEMISLLQKAFIEFKDFQGLKTNVNGFIASDDKRYDVIRAIM</sequence>
<dbReference type="AlphaFoldDB" id="A0A0T5X8J6"/>
<dbReference type="eggNOG" id="COG3221">
    <property type="taxonomic scope" value="Bacteria"/>
</dbReference>
<gene>
    <name evidence="8" type="ORF">HMPREF1705_03987</name>
</gene>
<organism evidence="8 9">
    <name type="scientific">Acetomicrobium hydrogeniformans ATCC BAA-1850</name>
    <dbReference type="NCBI Taxonomy" id="592015"/>
    <lineage>
        <taxon>Bacteria</taxon>
        <taxon>Thermotogati</taxon>
        <taxon>Synergistota</taxon>
        <taxon>Synergistia</taxon>
        <taxon>Synergistales</taxon>
        <taxon>Acetomicrobiaceae</taxon>
        <taxon>Acetomicrobium</taxon>
    </lineage>
</organism>
<name>A0A0T5X8J6_9BACT</name>
<keyword evidence="3 4" id="KW-0807">Transducer</keyword>
<feature type="region of interest" description="Disordered" evidence="5">
    <location>
        <begin position="118"/>
        <end position="143"/>
    </location>
</feature>
<feature type="transmembrane region" description="Helical" evidence="6">
    <location>
        <begin position="66"/>
        <end position="84"/>
    </location>
</feature>
<dbReference type="CDD" id="cd01071">
    <property type="entry name" value="PBP2_PhnD_like"/>
    <property type="match status" value="1"/>
</dbReference>